<dbReference type="EMBL" id="CAMPGE010012265">
    <property type="protein sequence ID" value="CAI2371045.1"/>
    <property type="molecule type" value="Genomic_DNA"/>
</dbReference>
<evidence type="ECO:0000313" key="2">
    <source>
        <dbReference type="Proteomes" id="UP001295684"/>
    </source>
</evidence>
<name>A0AAD1UQ37_EUPCR</name>
<organism evidence="1 2">
    <name type="scientific">Euplotes crassus</name>
    <dbReference type="NCBI Taxonomy" id="5936"/>
    <lineage>
        <taxon>Eukaryota</taxon>
        <taxon>Sar</taxon>
        <taxon>Alveolata</taxon>
        <taxon>Ciliophora</taxon>
        <taxon>Intramacronucleata</taxon>
        <taxon>Spirotrichea</taxon>
        <taxon>Hypotrichia</taxon>
        <taxon>Euplotida</taxon>
        <taxon>Euplotidae</taxon>
        <taxon>Moneuplotes</taxon>
    </lineage>
</organism>
<accession>A0AAD1UQ37</accession>
<comment type="caution">
    <text evidence="1">The sequence shown here is derived from an EMBL/GenBank/DDBJ whole genome shotgun (WGS) entry which is preliminary data.</text>
</comment>
<dbReference type="AlphaFoldDB" id="A0AAD1UQ37"/>
<dbReference type="Proteomes" id="UP001295684">
    <property type="component" value="Unassembled WGS sequence"/>
</dbReference>
<evidence type="ECO:0000313" key="1">
    <source>
        <dbReference type="EMBL" id="CAI2371045.1"/>
    </source>
</evidence>
<proteinExistence type="predicted"/>
<sequence length="367" mass="42439">MYKDEVGQKRKNILPIFGISRKKKKQQQSKKLDKKFNISSIIQKARNKMTKNYYKFSKLHQGKPSCSSHRKTPRKQDYGLVKIRQRNISSEIRISREGSIASGIHDEIEDPYWKNDTIASINSSIRRENLIRDECNKSPTSSNFGMRNLKSPFMIPLSLKFDSPSKLKAVPKSVKNASINKRSSSISFNTKGLCTMEKDLPRDYKVFDVNMTISPLYSKIEQKPNLTERKPRKESVFEEAKVFDRFGYKKEKNKDLIPSRLLGDEDFAKAERITKARTDFSPILKIDCPNNLTLSDSQWEAFSAPKIKTTKAKKTIENSAKIPFKLSPKIPKPDINKTHKQSFRFLLQEVMNEESKRQGIKNFVSNF</sequence>
<reference evidence="1" key="1">
    <citation type="submission" date="2023-07" db="EMBL/GenBank/DDBJ databases">
        <authorList>
            <consortium name="AG Swart"/>
            <person name="Singh M."/>
            <person name="Singh A."/>
            <person name="Seah K."/>
            <person name="Emmerich C."/>
        </authorList>
    </citation>
    <scope>NUCLEOTIDE SEQUENCE</scope>
    <source>
        <strain evidence="1">DP1</strain>
    </source>
</reference>
<keyword evidence="2" id="KW-1185">Reference proteome</keyword>
<gene>
    <name evidence="1" type="ORF">ECRASSUSDP1_LOCUS12365</name>
</gene>
<protein>
    <submittedName>
        <fullName evidence="1">Uncharacterized protein</fullName>
    </submittedName>
</protein>